<keyword evidence="5 6" id="KW-0460">Magnesium</keyword>
<dbReference type="InterPro" id="IPR044153">
    <property type="entry name" value="PIN_Pae0151-like"/>
</dbReference>
<keyword evidence="3 6" id="KW-0479">Metal-binding</keyword>
<gene>
    <name evidence="6" type="primary">vapC</name>
    <name evidence="8" type="ORF">LX16_4749</name>
</gene>
<dbReference type="EMBL" id="VLLL01000009">
    <property type="protein sequence ID" value="TWJ07966.1"/>
    <property type="molecule type" value="Genomic_DNA"/>
</dbReference>
<comment type="function">
    <text evidence="6">Toxic component of a toxin-antitoxin (TA) system. An RNase.</text>
</comment>
<dbReference type="HAMAP" id="MF_00265">
    <property type="entry name" value="VapC_Nob1"/>
    <property type="match status" value="1"/>
</dbReference>
<dbReference type="GO" id="GO:0090729">
    <property type="term" value="F:toxin activity"/>
    <property type="evidence" value="ECO:0007669"/>
    <property type="project" value="UniProtKB-KW"/>
</dbReference>
<dbReference type="GO" id="GO:0004540">
    <property type="term" value="F:RNA nuclease activity"/>
    <property type="evidence" value="ECO:0007669"/>
    <property type="project" value="InterPro"/>
</dbReference>
<dbReference type="InterPro" id="IPR002716">
    <property type="entry name" value="PIN_dom"/>
</dbReference>
<dbReference type="InterPro" id="IPR022907">
    <property type="entry name" value="VapC_family"/>
</dbReference>
<evidence type="ECO:0000313" key="9">
    <source>
        <dbReference type="Proteomes" id="UP000321617"/>
    </source>
</evidence>
<comment type="caution">
    <text evidence="8">The sequence shown here is derived from an EMBL/GenBank/DDBJ whole genome shotgun (WGS) entry which is preliminary data.</text>
</comment>
<evidence type="ECO:0000256" key="4">
    <source>
        <dbReference type="ARBA" id="ARBA00022801"/>
    </source>
</evidence>
<protein>
    <recommendedName>
        <fullName evidence="6">Ribonuclease VapC</fullName>
        <shortName evidence="6">RNase VapC</shortName>
        <ecNumber evidence="6">3.1.-.-</ecNumber>
    </recommendedName>
    <alternativeName>
        <fullName evidence="6">Toxin VapC</fullName>
    </alternativeName>
</protein>
<keyword evidence="4 6" id="KW-0378">Hydrolase</keyword>
<proteinExistence type="inferred from homology"/>
<dbReference type="GO" id="GO:0000287">
    <property type="term" value="F:magnesium ion binding"/>
    <property type="evidence" value="ECO:0007669"/>
    <property type="project" value="UniProtKB-UniRule"/>
</dbReference>
<accession>A0A562UQT9</accession>
<dbReference type="OrthoDB" id="4377304at2"/>
<evidence type="ECO:0000256" key="2">
    <source>
        <dbReference type="ARBA" id="ARBA00022722"/>
    </source>
</evidence>
<feature type="domain" description="PIN" evidence="7">
    <location>
        <begin position="10"/>
        <end position="127"/>
    </location>
</feature>
<evidence type="ECO:0000313" key="8">
    <source>
        <dbReference type="EMBL" id="TWJ07966.1"/>
    </source>
</evidence>
<reference evidence="8 9" key="1">
    <citation type="journal article" date="2013" name="Stand. Genomic Sci.">
        <title>Genomic Encyclopedia of Type Strains, Phase I: The one thousand microbial genomes (KMG-I) project.</title>
        <authorList>
            <person name="Kyrpides N.C."/>
            <person name="Woyke T."/>
            <person name="Eisen J.A."/>
            <person name="Garrity G."/>
            <person name="Lilburn T.G."/>
            <person name="Beck B.J."/>
            <person name="Whitman W.B."/>
            <person name="Hugenholtz P."/>
            <person name="Klenk H.P."/>
        </authorList>
    </citation>
    <scope>NUCLEOTIDE SEQUENCE [LARGE SCALE GENOMIC DNA]</scope>
    <source>
        <strain evidence="8 9">DSM 45044</strain>
    </source>
</reference>
<evidence type="ECO:0000259" key="7">
    <source>
        <dbReference type="Pfam" id="PF01850"/>
    </source>
</evidence>
<feature type="binding site" evidence="6">
    <location>
        <position position="102"/>
    </location>
    <ligand>
        <name>Mg(2+)</name>
        <dbReference type="ChEBI" id="CHEBI:18420"/>
    </ligand>
</feature>
<keyword evidence="1 6" id="KW-1277">Toxin-antitoxin system</keyword>
<evidence type="ECO:0000256" key="5">
    <source>
        <dbReference type="ARBA" id="ARBA00022842"/>
    </source>
</evidence>
<organism evidence="8 9">
    <name type="scientific">Stackebrandtia albiflava</name>
    <dbReference type="NCBI Taxonomy" id="406432"/>
    <lineage>
        <taxon>Bacteria</taxon>
        <taxon>Bacillati</taxon>
        <taxon>Actinomycetota</taxon>
        <taxon>Actinomycetes</taxon>
        <taxon>Glycomycetales</taxon>
        <taxon>Glycomycetaceae</taxon>
        <taxon>Stackebrandtia</taxon>
    </lineage>
</organism>
<name>A0A562UQT9_9ACTN</name>
<dbReference type="CDD" id="cd09873">
    <property type="entry name" value="PIN_Pae0151-like"/>
    <property type="match status" value="1"/>
</dbReference>
<dbReference type="InterPro" id="IPR051619">
    <property type="entry name" value="TypeII_TA_RNase_PINc/VapC"/>
</dbReference>
<comment type="similarity">
    <text evidence="6">Belongs to the PINc/VapC protein family.</text>
</comment>
<dbReference type="RefSeq" id="WP_147143409.1">
    <property type="nucleotide sequence ID" value="NZ_BAABIJ010000005.1"/>
</dbReference>
<dbReference type="EC" id="3.1.-.-" evidence="6"/>
<evidence type="ECO:0000256" key="6">
    <source>
        <dbReference type="HAMAP-Rule" id="MF_00265"/>
    </source>
</evidence>
<evidence type="ECO:0000256" key="1">
    <source>
        <dbReference type="ARBA" id="ARBA00022649"/>
    </source>
</evidence>
<dbReference type="Proteomes" id="UP000321617">
    <property type="component" value="Unassembled WGS sequence"/>
</dbReference>
<keyword evidence="2 6" id="KW-0540">Nuclease</keyword>
<keyword evidence="6" id="KW-0800">Toxin</keyword>
<dbReference type="SUPFAM" id="SSF88723">
    <property type="entry name" value="PIN domain-like"/>
    <property type="match status" value="1"/>
</dbReference>
<dbReference type="AlphaFoldDB" id="A0A562UQT9"/>
<dbReference type="GO" id="GO:0016787">
    <property type="term" value="F:hydrolase activity"/>
    <property type="evidence" value="ECO:0007669"/>
    <property type="project" value="UniProtKB-KW"/>
</dbReference>
<dbReference type="Pfam" id="PF01850">
    <property type="entry name" value="PIN"/>
    <property type="match status" value="1"/>
</dbReference>
<dbReference type="PANTHER" id="PTHR35901:SF1">
    <property type="entry name" value="EXONUCLEASE VAPC9"/>
    <property type="match status" value="1"/>
</dbReference>
<keyword evidence="9" id="KW-1185">Reference proteome</keyword>
<evidence type="ECO:0000256" key="3">
    <source>
        <dbReference type="ARBA" id="ARBA00022723"/>
    </source>
</evidence>
<dbReference type="InterPro" id="IPR029060">
    <property type="entry name" value="PIN-like_dom_sf"/>
</dbReference>
<comment type="cofactor">
    <cofactor evidence="6">
        <name>Mg(2+)</name>
        <dbReference type="ChEBI" id="CHEBI:18420"/>
    </cofactor>
</comment>
<dbReference type="Gene3D" id="3.40.50.1010">
    <property type="entry name" value="5'-nuclease"/>
    <property type="match status" value="1"/>
</dbReference>
<dbReference type="PANTHER" id="PTHR35901">
    <property type="entry name" value="RIBONUCLEASE VAPC3"/>
    <property type="match status" value="1"/>
</dbReference>
<feature type="binding site" evidence="6">
    <location>
        <position position="12"/>
    </location>
    <ligand>
        <name>Mg(2+)</name>
        <dbReference type="ChEBI" id="CHEBI:18420"/>
    </ligand>
</feature>
<sequence length="139" mass="14852">MTGSSAGSLVIDASAVVALLTEPGAVGHWVAETISGTTLHAPELMWYEATNILRRARLAGLLSEAHATLAHSDLLDLNINLDPYRDLAGRIWELRDNVTSYDAAYVALAELRGIPLLTLDVKLARASGPRARILTPPAT</sequence>